<dbReference type="HOGENOM" id="CLU_1797854_0_0_1"/>
<reference evidence="2 3" key="1">
    <citation type="submission" date="2014-04" db="EMBL/GenBank/DDBJ databases">
        <authorList>
            <consortium name="DOE Joint Genome Institute"/>
            <person name="Kuo A."/>
            <person name="Girlanda M."/>
            <person name="Perotto S."/>
            <person name="Kohler A."/>
            <person name="Nagy L.G."/>
            <person name="Floudas D."/>
            <person name="Copeland A."/>
            <person name="Barry K.W."/>
            <person name="Cichocki N."/>
            <person name="Veneault-Fourrey C."/>
            <person name="LaButti K."/>
            <person name="Lindquist E.A."/>
            <person name="Lipzen A."/>
            <person name="Lundell T."/>
            <person name="Morin E."/>
            <person name="Murat C."/>
            <person name="Sun H."/>
            <person name="Tunlid A."/>
            <person name="Henrissat B."/>
            <person name="Grigoriev I.V."/>
            <person name="Hibbett D.S."/>
            <person name="Martin F."/>
            <person name="Nordberg H.P."/>
            <person name="Cantor M.N."/>
            <person name="Hua S.X."/>
        </authorList>
    </citation>
    <scope>NUCLEOTIDE SEQUENCE [LARGE SCALE GENOMIC DNA]</scope>
    <source>
        <strain evidence="2 3">MUT 4182</strain>
    </source>
</reference>
<sequence>MSTNSDPNNEPPSSLLARISARAQANNPSNPHPVRPNRSGDGSPVNQGVTDKVIAEAVARALTTYGLPASSQPPRIEPPAEPVTAPSQTTSAFSGFSTRNTSTPASGVGGHHRVSASVDFGRQGRGLGSDLSLGLGSGMGHQVC</sequence>
<feature type="region of interest" description="Disordered" evidence="1">
    <location>
        <begin position="65"/>
        <end position="144"/>
    </location>
</feature>
<accession>A0A0C3LKG1</accession>
<evidence type="ECO:0000256" key="1">
    <source>
        <dbReference type="SAM" id="MobiDB-lite"/>
    </source>
</evidence>
<feature type="compositionally biased region" description="Polar residues" evidence="1">
    <location>
        <begin position="85"/>
        <end position="105"/>
    </location>
</feature>
<protein>
    <submittedName>
        <fullName evidence="2">Uncharacterized protein</fullName>
    </submittedName>
</protein>
<dbReference type="AlphaFoldDB" id="A0A0C3LKG1"/>
<dbReference type="EMBL" id="KN822942">
    <property type="protein sequence ID" value="KIO34613.1"/>
    <property type="molecule type" value="Genomic_DNA"/>
</dbReference>
<feature type="compositionally biased region" description="Gly residues" evidence="1">
    <location>
        <begin position="135"/>
        <end position="144"/>
    </location>
</feature>
<reference evidence="3" key="2">
    <citation type="submission" date="2015-01" db="EMBL/GenBank/DDBJ databases">
        <title>Evolutionary Origins and Diversification of the Mycorrhizal Mutualists.</title>
        <authorList>
            <consortium name="DOE Joint Genome Institute"/>
            <consortium name="Mycorrhizal Genomics Consortium"/>
            <person name="Kohler A."/>
            <person name="Kuo A."/>
            <person name="Nagy L.G."/>
            <person name="Floudas D."/>
            <person name="Copeland A."/>
            <person name="Barry K.W."/>
            <person name="Cichocki N."/>
            <person name="Veneault-Fourrey C."/>
            <person name="LaButti K."/>
            <person name="Lindquist E.A."/>
            <person name="Lipzen A."/>
            <person name="Lundell T."/>
            <person name="Morin E."/>
            <person name="Murat C."/>
            <person name="Riley R."/>
            <person name="Ohm R."/>
            <person name="Sun H."/>
            <person name="Tunlid A."/>
            <person name="Henrissat B."/>
            <person name="Grigoriev I.V."/>
            <person name="Hibbett D.S."/>
            <person name="Martin F."/>
        </authorList>
    </citation>
    <scope>NUCLEOTIDE SEQUENCE [LARGE SCALE GENOMIC DNA]</scope>
    <source>
        <strain evidence="3">MUT 4182</strain>
    </source>
</reference>
<proteinExistence type="predicted"/>
<feature type="compositionally biased region" description="Polar residues" evidence="1">
    <location>
        <begin position="1"/>
        <end position="12"/>
    </location>
</feature>
<name>A0A0C3LKG1_9AGAM</name>
<dbReference type="OrthoDB" id="410307at2759"/>
<organism evidence="2 3">
    <name type="scientific">Tulasnella calospora MUT 4182</name>
    <dbReference type="NCBI Taxonomy" id="1051891"/>
    <lineage>
        <taxon>Eukaryota</taxon>
        <taxon>Fungi</taxon>
        <taxon>Dikarya</taxon>
        <taxon>Basidiomycota</taxon>
        <taxon>Agaricomycotina</taxon>
        <taxon>Agaricomycetes</taxon>
        <taxon>Cantharellales</taxon>
        <taxon>Tulasnellaceae</taxon>
        <taxon>Tulasnella</taxon>
    </lineage>
</organism>
<keyword evidence="3" id="KW-1185">Reference proteome</keyword>
<evidence type="ECO:0000313" key="3">
    <source>
        <dbReference type="Proteomes" id="UP000054248"/>
    </source>
</evidence>
<gene>
    <name evidence="2" type="ORF">M407DRAFT_88562</name>
</gene>
<feature type="region of interest" description="Disordered" evidence="1">
    <location>
        <begin position="1"/>
        <end position="52"/>
    </location>
</feature>
<dbReference type="Proteomes" id="UP000054248">
    <property type="component" value="Unassembled WGS sequence"/>
</dbReference>
<evidence type="ECO:0000313" key="2">
    <source>
        <dbReference type="EMBL" id="KIO34613.1"/>
    </source>
</evidence>